<feature type="compositionally biased region" description="Basic and acidic residues" evidence="1">
    <location>
        <begin position="720"/>
        <end position="757"/>
    </location>
</feature>
<dbReference type="PANTHER" id="PTHR23185:SF0">
    <property type="entry name" value="PROTEIN VIRILIZER HOMOLOG"/>
    <property type="match status" value="1"/>
</dbReference>
<feature type="region of interest" description="Disordered" evidence="1">
    <location>
        <begin position="1602"/>
        <end position="1647"/>
    </location>
</feature>
<feature type="region of interest" description="Disordered" evidence="1">
    <location>
        <begin position="1467"/>
        <end position="1556"/>
    </location>
</feature>
<evidence type="ECO:0000256" key="1">
    <source>
        <dbReference type="SAM" id="MobiDB-lite"/>
    </source>
</evidence>
<keyword evidence="3" id="KW-1185">Reference proteome</keyword>
<sequence length="1726" mass="185327">MNQPVILYALERRQNGAKNVFLTKSDVEGIIRIKQGDQQAPSGRRRRGAGGGAAVQGGAKNYSKKVLQFFQVLKGAGGQDILCRCVKRSGEWRWCPVVPLEELPRVIKEHHERATGFSGVEKLYTHRGKVGKQLGRNRIVCRVVEIKRPFGVTMYRLRSGAGVVEGMHQASRLSKAPPSLASELTFSGTAQRGVPVVSLNVAMAAQPGGGKAAVRCGCRGACTRNCSCKKNVPSSAAGHQQTLLLLFAQDAGAPASARFLQLCPGFEQPQSGTRVVQLQPCATTRVLLRGWYQTVPLSLYGYPLETAMSASPPLPQRRLTLAAALQWLQRQQQRELVVAQANAACWRHAPLQPAVAAVLSQLVAYWEVVGTSERLMALTPPPTTLFETAATVADSVCAQLVAGKFGLEPVPLAAAPESQQQPPQQQQAKEPDGGHAAMADAAESDAAGKDVEGQLQPAVAAAASSTTVAAASQHSDNLLDAAADLVLGWCGMLGAGAAGRTSAAVRCSMVGLAAAVLLCSCGTGARRMVARWGVVLLDDVMTMPAPGPASNSEEDDLYGGLDLGLGATIPQIDGAADSPPRRRHSRGADPDERWEMGGADGKDGKECKRRRKDRDERSTERDAKRRKDKDNREPEWALGRAERQRHKAEEEQRQRDAVKRRRRRQEADDQLRRRRQQEEEERWRQQLEDDEQRRRYQEQQRRLEQDQRQLEQVEQQRQQQRGEEKRRLEQQREKEKRQFEQRQQEEEQRRQKRERFPLAEPNMRVRQHMEPEGMQTRTNQGPSREQPARELSRAERSAMAGPTPPGPSQEQQQRMRQQNAGAAAPLDEAEKWDLYEQQQRWRMMNYWHSAQQAVVVEEALQQQLAAGAKSLLAVLASSRNGWHMLLSDAAVLEQLLLAIDPGCLAAECPNEGASMLQHLLIAEAAVVQLCSSNLETEAAEVAAETAASLLHDCGASGRRALVQVLALQSEVAVPRLLLMLHLHCTLLRAASSTTASGTIGLDGSTAALQQQDGLDFDLLLASASACMHAPQLVLALATATHANLLGCWQQHAVALQLAASTELSELEALQADATASVAGLGATKSALASLKGATAAVLALQQQCSISALFTYLGAELPAFGVPPAVATAEEDSGSGVQAPAGTVCTVHWTAVEALFCSAGRATAYAADTEGALFVLLRAVLTGAELAEASAADSSWQPLLLQQVFWGTPAAGLETGQVTVQAPPSDRKYRAALATAIEPCRASFRHLIAAALTSESRLLRAAVVRVLARASGLGGGMGPFLVQPLLEELQTVAESPAPLHDGRRLLEVIVPLVYRPAIKSAMLAAPFTSTLAQMLGVMTGKLSSPDESSEALHVCTMAMEAVVVLFNHEVCLNPLASKEQRQLHDMPPVAEICVAADEVDSPGASSAQQRFVAALQASLQAAAAAGLDVGGDEQRWEGPCTAESGVLDLVHDPATRMFWRNVRARAATQSQASSAHAMRRFARREVQTDADASLEGSLHPTLTLPRQLTKVPVVDKPSQQQQQQQNQEAVAAPAGACFSPTPAAAHTPEQQQHGSPPVIAGAAIQAPAVKAEPVALQRLQSVPGQQSMDLYGDLSLQASGSRQLHTAGNVGAAASWQQQHHQQPPISQQHDDGQAAAQPSMQGRTAQVSAAIIPPQPNHAALDAPPAETARLPLDSTGSGSVQGLLSNPGALQALLKDPAQLQRLLEKHPTLISLLKSTLGKVPAK</sequence>
<feature type="compositionally biased region" description="Polar residues" evidence="1">
    <location>
        <begin position="1637"/>
        <end position="1647"/>
    </location>
</feature>
<dbReference type="RefSeq" id="XP_005848389.1">
    <property type="nucleotide sequence ID" value="XM_005848327.1"/>
</dbReference>
<dbReference type="InParanoid" id="E1ZCR8"/>
<dbReference type="eggNOG" id="ENOG502QSUS">
    <property type="taxonomic scope" value="Eukaryota"/>
</dbReference>
<evidence type="ECO:0000313" key="2">
    <source>
        <dbReference type="EMBL" id="EFN56287.1"/>
    </source>
</evidence>
<dbReference type="InterPro" id="IPR026736">
    <property type="entry name" value="Virilizer"/>
</dbReference>
<dbReference type="STRING" id="554065.E1ZCR8"/>
<feature type="compositionally biased region" description="Basic and acidic residues" evidence="1">
    <location>
        <begin position="786"/>
        <end position="796"/>
    </location>
</feature>
<feature type="compositionally biased region" description="Low complexity" evidence="1">
    <location>
        <begin position="415"/>
        <end position="445"/>
    </location>
</feature>
<feature type="region of interest" description="Disordered" evidence="1">
    <location>
        <begin position="35"/>
        <end position="56"/>
    </location>
</feature>
<dbReference type="Proteomes" id="UP000008141">
    <property type="component" value="Unassembled WGS sequence"/>
</dbReference>
<feature type="compositionally biased region" description="Low complexity" evidence="1">
    <location>
        <begin position="1467"/>
        <end position="1476"/>
    </location>
</feature>
<dbReference type="OrthoDB" id="515805at2759"/>
<organism evidence="3">
    <name type="scientific">Chlorella variabilis</name>
    <name type="common">Green alga</name>
    <dbReference type="NCBI Taxonomy" id="554065"/>
    <lineage>
        <taxon>Eukaryota</taxon>
        <taxon>Viridiplantae</taxon>
        <taxon>Chlorophyta</taxon>
        <taxon>core chlorophytes</taxon>
        <taxon>Trebouxiophyceae</taxon>
        <taxon>Chlorellales</taxon>
        <taxon>Chlorellaceae</taxon>
        <taxon>Chlorella clade</taxon>
        <taxon>Chlorella</taxon>
    </lineage>
</organism>
<reference evidence="2 3" key="1">
    <citation type="journal article" date="2010" name="Plant Cell">
        <title>The Chlorella variabilis NC64A genome reveals adaptation to photosymbiosis, coevolution with viruses, and cryptic sex.</title>
        <authorList>
            <person name="Blanc G."/>
            <person name="Duncan G."/>
            <person name="Agarkova I."/>
            <person name="Borodovsky M."/>
            <person name="Gurnon J."/>
            <person name="Kuo A."/>
            <person name="Lindquist E."/>
            <person name="Lucas S."/>
            <person name="Pangilinan J."/>
            <person name="Polle J."/>
            <person name="Salamov A."/>
            <person name="Terry A."/>
            <person name="Yamada T."/>
            <person name="Dunigan D.D."/>
            <person name="Grigoriev I.V."/>
            <person name="Claverie J.M."/>
            <person name="Van Etten J.L."/>
        </authorList>
    </citation>
    <scope>NUCLEOTIDE SEQUENCE [LARGE SCALE GENOMIC DNA]</scope>
    <source>
        <strain evidence="2 3">NC64A</strain>
    </source>
</reference>
<gene>
    <name evidence="2" type="ORF">CHLNCDRAFT_57694</name>
</gene>
<feature type="compositionally biased region" description="Basic and acidic residues" evidence="1">
    <location>
        <begin position="586"/>
        <end position="606"/>
    </location>
</feature>
<feature type="compositionally biased region" description="Basic and acidic residues" evidence="1">
    <location>
        <begin position="647"/>
        <end position="657"/>
    </location>
</feature>
<protein>
    <submittedName>
        <fullName evidence="2">Uncharacterized protein</fullName>
    </submittedName>
</protein>
<feature type="compositionally biased region" description="Basic and acidic residues" evidence="1">
    <location>
        <begin position="613"/>
        <end position="635"/>
    </location>
</feature>
<dbReference type="GeneID" id="17355678"/>
<accession>E1ZCR8</accession>
<feature type="region of interest" description="Disordered" evidence="1">
    <location>
        <begin position="568"/>
        <end position="828"/>
    </location>
</feature>
<feature type="region of interest" description="Disordered" evidence="1">
    <location>
        <begin position="415"/>
        <end position="450"/>
    </location>
</feature>
<proteinExistence type="predicted"/>
<dbReference type="EMBL" id="GL433842">
    <property type="protein sequence ID" value="EFN56287.1"/>
    <property type="molecule type" value="Genomic_DNA"/>
</dbReference>
<dbReference type="KEGG" id="cvr:CHLNCDRAFT_57694"/>
<evidence type="ECO:0000313" key="3">
    <source>
        <dbReference type="Proteomes" id="UP000008141"/>
    </source>
</evidence>
<dbReference type="GO" id="GO:0003723">
    <property type="term" value="F:RNA binding"/>
    <property type="evidence" value="ECO:0007669"/>
    <property type="project" value="TreeGrafter"/>
</dbReference>
<dbReference type="GO" id="GO:0036396">
    <property type="term" value="C:RNA N6-methyladenosine methyltransferase complex"/>
    <property type="evidence" value="ECO:0007669"/>
    <property type="project" value="TreeGrafter"/>
</dbReference>
<feature type="compositionally biased region" description="Basic and acidic residues" evidence="1">
    <location>
        <begin position="681"/>
        <end position="711"/>
    </location>
</feature>
<dbReference type="PANTHER" id="PTHR23185">
    <property type="entry name" value="PROTEIN VIRILIZER HOMOLOG"/>
    <property type="match status" value="1"/>
</dbReference>
<name>E1ZCR8_CHLVA</name>
<feature type="compositionally biased region" description="Low complexity" evidence="1">
    <location>
        <begin position="1617"/>
        <end position="1628"/>
    </location>
</feature>
<feature type="compositionally biased region" description="Low complexity" evidence="1">
    <location>
        <begin position="809"/>
        <end position="818"/>
    </location>
</feature>